<dbReference type="Pfam" id="PF00107">
    <property type="entry name" value="ADH_zinc_N"/>
    <property type="match status" value="1"/>
</dbReference>
<dbReference type="PANTHER" id="PTHR45348">
    <property type="entry name" value="HYPOTHETICAL OXIDOREDUCTASE (EUROFUNG)"/>
    <property type="match status" value="1"/>
</dbReference>
<dbReference type="STRING" id="205917.A0A4Y9XXV8"/>
<comment type="caution">
    <text evidence="2">The sequence shown here is derived from an EMBL/GenBank/DDBJ whole genome shotgun (WGS) entry which is preliminary data.</text>
</comment>
<dbReference type="InterPro" id="IPR013149">
    <property type="entry name" value="ADH-like_C"/>
</dbReference>
<protein>
    <recommendedName>
        <fullName evidence="1">Enoyl reductase (ER) domain-containing protein</fullName>
    </recommendedName>
</protein>
<gene>
    <name evidence="2" type="ORF">EVG20_g9802</name>
</gene>
<reference evidence="2 3" key="1">
    <citation type="submission" date="2019-02" db="EMBL/GenBank/DDBJ databases">
        <title>Genome sequencing of the rare red list fungi Dentipellis fragilis.</title>
        <authorList>
            <person name="Buettner E."/>
            <person name="Kellner H."/>
        </authorList>
    </citation>
    <scope>NUCLEOTIDE SEQUENCE [LARGE SCALE GENOMIC DNA]</scope>
    <source>
        <strain evidence="2 3">DSM 105465</strain>
    </source>
</reference>
<accession>A0A4Y9XXV8</accession>
<dbReference type="InterPro" id="IPR013154">
    <property type="entry name" value="ADH-like_N"/>
</dbReference>
<dbReference type="PANTHER" id="PTHR45348:SF2">
    <property type="entry name" value="ZINC-TYPE ALCOHOL DEHYDROGENASE-LIKE PROTEIN C2E1P3.01"/>
    <property type="match status" value="1"/>
</dbReference>
<dbReference type="InterPro" id="IPR020843">
    <property type="entry name" value="ER"/>
</dbReference>
<dbReference type="Gene3D" id="3.90.180.10">
    <property type="entry name" value="Medium-chain alcohol dehydrogenases, catalytic domain"/>
    <property type="match status" value="1"/>
</dbReference>
<dbReference type="InterPro" id="IPR011032">
    <property type="entry name" value="GroES-like_sf"/>
</dbReference>
<keyword evidence="3" id="KW-1185">Reference proteome</keyword>
<proteinExistence type="predicted"/>
<dbReference type="CDD" id="cd08249">
    <property type="entry name" value="enoyl_reductase_like"/>
    <property type="match status" value="1"/>
</dbReference>
<evidence type="ECO:0000313" key="3">
    <source>
        <dbReference type="Proteomes" id="UP000298327"/>
    </source>
</evidence>
<dbReference type="AlphaFoldDB" id="A0A4Y9XXV8"/>
<dbReference type="Pfam" id="PF08240">
    <property type="entry name" value="ADH_N"/>
    <property type="match status" value="1"/>
</dbReference>
<dbReference type="SUPFAM" id="SSF50129">
    <property type="entry name" value="GroES-like"/>
    <property type="match status" value="1"/>
</dbReference>
<name>A0A4Y9XXV8_9AGAM</name>
<dbReference type="SMART" id="SM00829">
    <property type="entry name" value="PKS_ER"/>
    <property type="match status" value="1"/>
</dbReference>
<sequence length="313" mass="32989">MTPSDASIPTSHRSQHRAMSIQKALLVEVKGAPFIVVTRPIPTPGPGEVLVKMAAAALNPIDHKMGVLGFRLDEFPAVLGIDGAGTVEALGEGVDSGELQKGDRVLFERLKFASDYGTFQQYALINAKRTYKIPATLSFEQAATFPLCLTTVAIGLYAPYGPRGGVAFTAPWQDGGLGKYKDRPALVIGGSGSVGQFALQMLKLSGFNPIIVTASTHNEAYVRAAGATHFIDYHTTPYDALSGAVARITSTPLPIVFDAIAHDDTQQAAWALTAPGGWQSVSGGLDGISDALEKVVKLQVSGAKMVARVDEPV</sequence>
<dbReference type="InterPro" id="IPR047122">
    <property type="entry name" value="Trans-enoyl_RdTase-like"/>
</dbReference>
<dbReference type="GO" id="GO:0016651">
    <property type="term" value="F:oxidoreductase activity, acting on NAD(P)H"/>
    <property type="evidence" value="ECO:0007669"/>
    <property type="project" value="InterPro"/>
</dbReference>
<feature type="domain" description="Enoyl reductase (ER)" evidence="1">
    <location>
        <begin position="31"/>
        <end position="313"/>
    </location>
</feature>
<dbReference type="InterPro" id="IPR036291">
    <property type="entry name" value="NAD(P)-bd_dom_sf"/>
</dbReference>
<dbReference type="Proteomes" id="UP000298327">
    <property type="component" value="Unassembled WGS sequence"/>
</dbReference>
<evidence type="ECO:0000313" key="2">
    <source>
        <dbReference type="EMBL" id="TFY54217.1"/>
    </source>
</evidence>
<dbReference type="SUPFAM" id="SSF51735">
    <property type="entry name" value="NAD(P)-binding Rossmann-fold domains"/>
    <property type="match status" value="1"/>
</dbReference>
<organism evidence="2 3">
    <name type="scientific">Dentipellis fragilis</name>
    <dbReference type="NCBI Taxonomy" id="205917"/>
    <lineage>
        <taxon>Eukaryota</taxon>
        <taxon>Fungi</taxon>
        <taxon>Dikarya</taxon>
        <taxon>Basidiomycota</taxon>
        <taxon>Agaricomycotina</taxon>
        <taxon>Agaricomycetes</taxon>
        <taxon>Russulales</taxon>
        <taxon>Hericiaceae</taxon>
        <taxon>Dentipellis</taxon>
    </lineage>
</organism>
<evidence type="ECO:0000259" key="1">
    <source>
        <dbReference type="SMART" id="SM00829"/>
    </source>
</evidence>
<dbReference type="OrthoDB" id="3233595at2759"/>
<dbReference type="EMBL" id="SEOQ01001053">
    <property type="protein sequence ID" value="TFY54217.1"/>
    <property type="molecule type" value="Genomic_DNA"/>
</dbReference>
<dbReference type="Gene3D" id="3.40.50.720">
    <property type="entry name" value="NAD(P)-binding Rossmann-like Domain"/>
    <property type="match status" value="1"/>
</dbReference>